<dbReference type="GO" id="GO:0016757">
    <property type="term" value="F:glycosyltransferase activity"/>
    <property type="evidence" value="ECO:0007669"/>
    <property type="project" value="TreeGrafter"/>
</dbReference>
<feature type="domain" description="Glycosyl transferase family 1" evidence="1">
    <location>
        <begin position="209"/>
        <end position="368"/>
    </location>
</feature>
<sequence>MSRRIAVLVDHFPELSETFVAAEANALQARGARVRVEAAERAPHPDPAGARGLDVRYAREDSIAVQLAALAWLWGRAPRACLRDLADRRRWRRQEWAKPLRAIAPTALRIHRRADEHLHAHFGAGAALDALRIGRLLGLPFSVTFHGYDIFRTPRNLPEKIDRAAFATSGSEFTVAHLRSLRPGARVHKVVMGVDPERWRRTAPPASGGTILAVGRLVEKKGFAHLLRAAARLRDTPGFGGIVVVGDGPLRDELLALHGRLGLGTTVRFAGAQPSERVQELLEDAAVVAIPCVVAADGDTDSMPVIAKEALAMEVPVVASDVAGLPEVVREPWGRTVPAGDADALASALRDVLALEPHERTAMGAAGRAFVAAECSVDAEAVRLLRLIDAAAGSVRRKK</sequence>
<dbReference type="Gene3D" id="3.40.50.2000">
    <property type="entry name" value="Glycogen Phosphorylase B"/>
    <property type="match status" value="2"/>
</dbReference>
<proteinExistence type="predicted"/>
<evidence type="ECO:0000259" key="1">
    <source>
        <dbReference type="Pfam" id="PF00534"/>
    </source>
</evidence>
<protein>
    <recommendedName>
        <fullName evidence="1">Glycosyl transferase family 1 domain-containing protein</fullName>
    </recommendedName>
</protein>
<gene>
    <name evidence="2" type="ORF">AVDCRST_MAG53-1238</name>
</gene>
<dbReference type="AlphaFoldDB" id="A0A6J4RCS6"/>
<reference evidence="2" key="1">
    <citation type="submission" date="2020-02" db="EMBL/GenBank/DDBJ databases">
        <authorList>
            <person name="Meier V. D."/>
        </authorList>
    </citation>
    <scope>NUCLEOTIDE SEQUENCE</scope>
    <source>
        <strain evidence="2">AVDCRST_MAG53</strain>
    </source>
</reference>
<organism evidence="2">
    <name type="scientific">uncultured Solirubrobacteraceae bacterium</name>
    <dbReference type="NCBI Taxonomy" id="1162706"/>
    <lineage>
        <taxon>Bacteria</taxon>
        <taxon>Bacillati</taxon>
        <taxon>Actinomycetota</taxon>
        <taxon>Thermoleophilia</taxon>
        <taxon>Solirubrobacterales</taxon>
        <taxon>Solirubrobacteraceae</taxon>
        <taxon>environmental samples</taxon>
    </lineage>
</organism>
<dbReference type="PANTHER" id="PTHR45947:SF3">
    <property type="entry name" value="SULFOQUINOVOSYL TRANSFERASE SQD2"/>
    <property type="match status" value="1"/>
</dbReference>
<name>A0A6J4RCS6_9ACTN</name>
<dbReference type="SUPFAM" id="SSF53756">
    <property type="entry name" value="UDP-Glycosyltransferase/glycogen phosphorylase"/>
    <property type="match status" value="1"/>
</dbReference>
<dbReference type="PANTHER" id="PTHR45947">
    <property type="entry name" value="SULFOQUINOVOSYL TRANSFERASE SQD2"/>
    <property type="match status" value="1"/>
</dbReference>
<dbReference type="InterPro" id="IPR001296">
    <property type="entry name" value="Glyco_trans_1"/>
</dbReference>
<dbReference type="EMBL" id="CADCVR010000001">
    <property type="protein sequence ID" value="CAA9470406.1"/>
    <property type="molecule type" value="Genomic_DNA"/>
</dbReference>
<evidence type="ECO:0000313" key="2">
    <source>
        <dbReference type="EMBL" id="CAA9470406.1"/>
    </source>
</evidence>
<dbReference type="Pfam" id="PF00534">
    <property type="entry name" value="Glycos_transf_1"/>
    <property type="match status" value="1"/>
</dbReference>
<dbReference type="InterPro" id="IPR050194">
    <property type="entry name" value="Glycosyltransferase_grp1"/>
</dbReference>
<accession>A0A6J4RCS6</accession>